<evidence type="ECO:0000313" key="3">
    <source>
        <dbReference type="EMBL" id="KAF2891194.1"/>
    </source>
</evidence>
<dbReference type="AlphaFoldDB" id="A0A8K0G9J8"/>
<feature type="coiled-coil region" evidence="1">
    <location>
        <begin position="14"/>
        <end position="48"/>
    </location>
</feature>
<feature type="compositionally biased region" description="Basic and acidic residues" evidence="2">
    <location>
        <begin position="113"/>
        <end position="122"/>
    </location>
</feature>
<sequence>MSIEEINNMLLKTINKAAQKVTSKQKQKKNLTDEIKQMLKERRKLLQQEKQKTIEFVKLNKLIRRSIKKNINDKPDKTINEVIERNQSLKVFGPNLGKNTIITLKDKNREEVRDKSKIEKGVQESYSGTISNQTTSFKRNKTRKTFQK</sequence>
<gene>
    <name evidence="3" type="ORF">ILUMI_14979</name>
</gene>
<organism evidence="3 4">
    <name type="scientific">Ignelater luminosus</name>
    <name type="common">Cucubano</name>
    <name type="synonym">Pyrophorus luminosus</name>
    <dbReference type="NCBI Taxonomy" id="2038154"/>
    <lineage>
        <taxon>Eukaryota</taxon>
        <taxon>Metazoa</taxon>
        <taxon>Ecdysozoa</taxon>
        <taxon>Arthropoda</taxon>
        <taxon>Hexapoda</taxon>
        <taxon>Insecta</taxon>
        <taxon>Pterygota</taxon>
        <taxon>Neoptera</taxon>
        <taxon>Endopterygota</taxon>
        <taxon>Coleoptera</taxon>
        <taxon>Polyphaga</taxon>
        <taxon>Elateriformia</taxon>
        <taxon>Elateroidea</taxon>
        <taxon>Elateridae</taxon>
        <taxon>Agrypninae</taxon>
        <taxon>Pyrophorini</taxon>
        <taxon>Ignelater</taxon>
    </lineage>
</organism>
<name>A0A8K0G9J8_IGNLU</name>
<evidence type="ECO:0000256" key="2">
    <source>
        <dbReference type="SAM" id="MobiDB-lite"/>
    </source>
</evidence>
<accession>A0A8K0G9J8</accession>
<keyword evidence="1" id="KW-0175">Coiled coil</keyword>
<comment type="caution">
    <text evidence="3">The sequence shown here is derived from an EMBL/GenBank/DDBJ whole genome shotgun (WGS) entry which is preliminary data.</text>
</comment>
<dbReference type="Proteomes" id="UP000801492">
    <property type="component" value="Unassembled WGS sequence"/>
</dbReference>
<evidence type="ECO:0000256" key="1">
    <source>
        <dbReference type="SAM" id="Coils"/>
    </source>
</evidence>
<proteinExistence type="predicted"/>
<keyword evidence="4" id="KW-1185">Reference proteome</keyword>
<reference evidence="3" key="1">
    <citation type="submission" date="2019-08" db="EMBL/GenBank/DDBJ databases">
        <title>The genome of the North American firefly Photinus pyralis.</title>
        <authorList>
            <consortium name="Photinus pyralis genome working group"/>
            <person name="Fallon T.R."/>
            <person name="Sander Lower S.E."/>
            <person name="Weng J.-K."/>
        </authorList>
    </citation>
    <scope>NUCLEOTIDE SEQUENCE</scope>
    <source>
        <strain evidence="3">TRF0915ILg1</strain>
        <tissue evidence="3">Whole body</tissue>
    </source>
</reference>
<evidence type="ECO:0000313" key="4">
    <source>
        <dbReference type="Proteomes" id="UP000801492"/>
    </source>
</evidence>
<feature type="compositionally biased region" description="Basic residues" evidence="2">
    <location>
        <begin position="138"/>
        <end position="148"/>
    </location>
</feature>
<dbReference type="OrthoDB" id="6759716at2759"/>
<protein>
    <submittedName>
        <fullName evidence="3">Uncharacterized protein</fullName>
    </submittedName>
</protein>
<feature type="compositionally biased region" description="Polar residues" evidence="2">
    <location>
        <begin position="124"/>
        <end position="137"/>
    </location>
</feature>
<feature type="region of interest" description="Disordered" evidence="2">
    <location>
        <begin position="113"/>
        <end position="148"/>
    </location>
</feature>
<dbReference type="EMBL" id="VTPC01037028">
    <property type="protein sequence ID" value="KAF2891194.1"/>
    <property type="molecule type" value="Genomic_DNA"/>
</dbReference>